<gene>
    <name evidence="2" type="ORF">HNP38_002390</name>
</gene>
<dbReference type="PROSITE" id="PS51257">
    <property type="entry name" value="PROKAR_LIPOPROTEIN"/>
    <property type="match status" value="1"/>
</dbReference>
<dbReference type="RefSeq" id="WP_184189688.1">
    <property type="nucleotide sequence ID" value="NZ_JACHLE010000003.1"/>
</dbReference>
<accession>A0A840KD35</accession>
<feature type="chain" id="PRO_5032403437" evidence="1">
    <location>
        <begin position="23"/>
        <end position="219"/>
    </location>
</feature>
<sequence length="219" mass="24828">MKKLILNLLFVIFGCTSCTLNAQKMYNAYNDGFSKFSKENENDHRTYVDFSNNSKNFKIENITNNDFKTVFRPFYFENQTKSSVLINAGFHWATPNVTQSIIAYEFNVRSGGFSTDTSNDKCYTIHLDVLNKEVAILKGTAVLVDSFDVSEYFVGNSPDYPQDIGLNIERNGYFNFTLNNNVIFYGQNFEWYLNGSVSVGVLSPKTGITVNNIVITTGF</sequence>
<evidence type="ECO:0000256" key="1">
    <source>
        <dbReference type="SAM" id="SignalP"/>
    </source>
</evidence>
<name>A0A840KD35_9FLAO</name>
<keyword evidence="3" id="KW-1185">Reference proteome</keyword>
<evidence type="ECO:0000313" key="3">
    <source>
        <dbReference type="Proteomes" id="UP000592180"/>
    </source>
</evidence>
<dbReference type="AlphaFoldDB" id="A0A840KD35"/>
<organism evidence="2 3">
    <name type="scientific">Chryseobacterium defluvii</name>
    <dbReference type="NCBI Taxonomy" id="160396"/>
    <lineage>
        <taxon>Bacteria</taxon>
        <taxon>Pseudomonadati</taxon>
        <taxon>Bacteroidota</taxon>
        <taxon>Flavobacteriia</taxon>
        <taxon>Flavobacteriales</taxon>
        <taxon>Weeksellaceae</taxon>
        <taxon>Chryseobacterium group</taxon>
        <taxon>Chryseobacterium</taxon>
    </lineage>
</organism>
<dbReference type="Proteomes" id="UP000592180">
    <property type="component" value="Unassembled WGS sequence"/>
</dbReference>
<evidence type="ECO:0000313" key="2">
    <source>
        <dbReference type="EMBL" id="MBB4807086.1"/>
    </source>
</evidence>
<reference evidence="2 3" key="1">
    <citation type="submission" date="2020-08" db="EMBL/GenBank/DDBJ databases">
        <title>Functional genomics of gut bacteria from endangered species of beetles.</title>
        <authorList>
            <person name="Carlos-Shanley C."/>
        </authorList>
    </citation>
    <scope>NUCLEOTIDE SEQUENCE [LARGE SCALE GENOMIC DNA]</scope>
    <source>
        <strain evidence="2 3">S00151</strain>
    </source>
</reference>
<protein>
    <submittedName>
        <fullName evidence="2">Uncharacterized protein</fullName>
    </submittedName>
</protein>
<keyword evidence="1" id="KW-0732">Signal</keyword>
<feature type="signal peptide" evidence="1">
    <location>
        <begin position="1"/>
        <end position="22"/>
    </location>
</feature>
<comment type="caution">
    <text evidence="2">The sequence shown here is derived from an EMBL/GenBank/DDBJ whole genome shotgun (WGS) entry which is preliminary data.</text>
</comment>
<proteinExistence type="predicted"/>
<dbReference type="EMBL" id="JACHLE010000003">
    <property type="protein sequence ID" value="MBB4807086.1"/>
    <property type="molecule type" value="Genomic_DNA"/>
</dbReference>